<dbReference type="Gene3D" id="3.30.1150.10">
    <property type="match status" value="1"/>
</dbReference>
<feature type="compositionally biased region" description="Pro residues" evidence="5">
    <location>
        <begin position="49"/>
        <end position="59"/>
    </location>
</feature>
<keyword evidence="9" id="KW-1185">Reference proteome</keyword>
<dbReference type="InterPro" id="IPR006260">
    <property type="entry name" value="TonB/TolA_C"/>
</dbReference>
<sequence length="219" mass="23279">MPDRNKTLAVIAVAGLHGMALYGLVTGLGVEYIDRIATVLRAENIPMEQAPPPPPPPEVTPVEQATTTPLTPRAAPPPPMDARRNPYSANEFVIDVPIRPVEPITFDPPGPSPTPSFEKPAFTPKSVRPRNDPGLWVTTSDYPAASLRRGEQGVARFEVAVGSDGKVTDCRVTSTSGAAELDAATCKYVARRARFDPATDGSGARVSGSYSGSIHWVIP</sequence>
<evidence type="ECO:0000313" key="8">
    <source>
        <dbReference type="EMBL" id="MBB4858068.1"/>
    </source>
</evidence>
<dbReference type="Proteomes" id="UP000555448">
    <property type="component" value="Unassembled WGS sequence"/>
</dbReference>
<keyword evidence="4 6" id="KW-0472">Membrane</keyword>
<name>A0A7W7NV07_9SPHN</name>
<dbReference type="EMBL" id="JACHLR010000004">
    <property type="protein sequence ID" value="MBB4858068.1"/>
    <property type="molecule type" value="Genomic_DNA"/>
</dbReference>
<dbReference type="AlphaFoldDB" id="A0A7W7NV07"/>
<dbReference type="InterPro" id="IPR037682">
    <property type="entry name" value="TonB_C"/>
</dbReference>
<feature type="compositionally biased region" description="Low complexity" evidence="5">
    <location>
        <begin position="60"/>
        <end position="73"/>
    </location>
</feature>
<keyword evidence="3 6" id="KW-1133">Transmembrane helix</keyword>
<evidence type="ECO:0000256" key="5">
    <source>
        <dbReference type="SAM" id="MobiDB-lite"/>
    </source>
</evidence>
<evidence type="ECO:0000256" key="1">
    <source>
        <dbReference type="ARBA" id="ARBA00004167"/>
    </source>
</evidence>
<dbReference type="SUPFAM" id="SSF74653">
    <property type="entry name" value="TolA/TonB C-terminal domain"/>
    <property type="match status" value="1"/>
</dbReference>
<dbReference type="GO" id="GO:0055085">
    <property type="term" value="P:transmembrane transport"/>
    <property type="evidence" value="ECO:0007669"/>
    <property type="project" value="InterPro"/>
</dbReference>
<evidence type="ECO:0000256" key="4">
    <source>
        <dbReference type="ARBA" id="ARBA00023136"/>
    </source>
</evidence>
<dbReference type="Pfam" id="PF03544">
    <property type="entry name" value="TonB_C"/>
    <property type="match status" value="1"/>
</dbReference>
<accession>A0A7W7NV07</accession>
<dbReference type="PROSITE" id="PS52015">
    <property type="entry name" value="TONB_CTD"/>
    <property type="match status" value="1"/>
</dbReference>
<evidence type="ECO:0000256" key="3">
    <source>
        <dbReference type="ARBA" id="ARBA00022989"/>
    </source>
</evidence>
<evidence type="ECO:0000256" key="6">
    <source>
        <dbReference type="SAM" id="Phobius"/>
    </source>
</evidence>
<evidence type="ECO:0000256" key="2">
    <source>
        <dbReference type="ARBA" id="ARBA00022692"/>
    </source>
</evidence>
<feature type="domain" description="TonB C-terminal" evidence="7">
    <location>
        <begin position="127"/>
        <end position="219"/>
    </location>
</feature>
<dbReference type="RefSeq" id="WP_184243387.1">
    <property type="nucleotide sequence ID" value="NZ_JACHLR010000004.1"/>
</dbReference>
<gene>
    <name evidence="8" type="ORF">HNO88_001382</name>
</gene>
<dbReference type="GO" id="GO:0016020">
    <property type="term" value="C:membrane"/>
    <property type="evidence" value="ECO:0007669"/>
    <property type="project" value="UniProtKB-SubCell"/>
</dbReference>
<keyword evidence="2 6" id="KW-0812">Transmembrane</keyword>
<protein>
    <submittedName>
        <fullName evidence="8">Protein TonB</fullName>
    </submittedName>
</protein>
<feature type="region of interest" description="Disordered" evidence="5">
    <location>
        <begin position="46"/>
        <end position="83"/>
    </location>
</feature>
<reference evidence="8 9" key="1">
    <citation type="submission" date="2020-08" db="EMBL/GenBank/DDBJ databases">
        <title>Functional genomics of gut bacteria from endangered species of beetles.</title>
        <authorList>
            <person name="Carlos-Shanley C."/>
        </authorList>
    </citation>
    <scope>NUCLEOTIDE SEQUENCE [LARGE SCALE GENOMIC DNA]</scope>
    <source>
        <strain evidence="8 9">S00245</strain>
    </source>
</reference>
<organism evidence="8 9">
    <name type="scientific">Novosphingobium chloroacetimidivorans</name>
    <dbReference type="NCBI Taxonomy" id="1428314"/>
    <lineage>
        <taxon>Bacteria</taxon>
        <taxon>Pseudomonadati</taxon>
        <taxon>Pseudomonadota</taxon>
        <taxon>Alphaproteobacteria</taxon>
        <taxon>Sphingomonadales</taxon>
        <taxon>Sphingomonadaceae</taxon>
        <taxon>Novosphingobium</taxon>
    </lineage>
</organism>
<feature type="transmembrane region" description="Helical" evidence="6">
    <location>
        <begin position="7"/>
        <end position="25"/>
    </location>
</feature>
<evidence type="ECO:0000259" key="7">
    <source>
        <dbReference type="PROSITE" id="PS52015"/>
    </source>
</evidence>
<comment type="subcellular location">
    <subcellularLocation>
        <location evidence="1">Membrane</location>
        <topology evidence="1">Single-pass membrane protein</topology>
    </subcellularLocation>
</comment>
<evidence type="ECO:0000313" key="9">
    <source>
        <dbReference type="Proteomes" id="UP000555448"/>
    </source>
</evidence>
<feature type="region of interest" description="Disordered" evidence="5">
    <location>
        <begin position="105"/>
        <end position="134"/>
    </location>
</feature>
<dbReference type="NCBIfam" id="TIGR01352">
    <property type="entry name" value="tonB_Cterm"/>
    <property type="match status" value="1"/>
</dbReference>
<proteinExistence type="predicted"/>
<comment type="caution">
    <text evidence="8">The sequence shown here is derived from an EMBL/GenBank/DDBJ whole genome shotgun (WGS) entry which is preliminary data.</text>
</comment>